<dbReference type="AlphaFoldDB" id="A0A4S4NQE2"/>
<dbReference type="InterPro" id="IPR011249">
    <property type="entry name" value="Metalloenz_LuxS/M16"/>
</dbReference>
<dbReference type="PANTHER" id="PTHR11851:SF224">
    <property type="entry name" value="PROCESSING PROTEASE"/>
    <property type="match status" value="1"/>
</dbReference>
<dbReference type="InterPro" id="IPR050361">
    <property type="entry name" value="MPP/UQCRC_Complex"/>
</dbReference>
<keyword evidence="6" id="KW-1185">Reference proteome</keyword>
<proteinExistence type="predicted"/>
<evidence type="ECO:0000313" key="5">
    <source>
        <dbReference type="EMBL" id="THH40581.1"/>
    </source>
</evidence>
<dbReference type="InterPro" id="IPR011765">
    <property type="entry name" value="Pept_M16_N"/>
</dbReference>
<dbReference type="EMBL" id="SRSF01000002">
    <property type="protein sequence ID" value="THH40581.1"/>
    <property type="molecule type" value="Genomic_DNA"/>
</dbReference>
<feature type="domain" description="Peptidase M16 C-terminal" evidence="4">
    <location>
        <begin position="225"/>
        <end position="403"/>
    </location>
</feature>
<feature type="region of interest" description="Disordered" evidence="1">
    <location>
        <begin position="23"/>
        <end position="62"/>
    </location>
</feature>
<evidence type="ECO:0000259" key="3">
    <source>
        <dbReference type="Pfam" id="PF00675"/>
    </source>
</evidence>
<dbReference type="InterPro" id="IPR007863">
    <property type="entry name" value="Peptidase_M16_C"/>
</dbReference>
<organism evidence="5 6">
    <name type="scientific">Neolewinella litorea</name>
    <dbReference type="NCBI Taxonomy" id="2562452"/>
    <lineage>
        <taxon>Bacteria</taxon>
        <taxon>Pseudomonadati</taxon>
        <taxon>Bacteroidota</taxon>
        <taxon>Saprospiria</taxon>
        <taxon>Saprospirales</taxon>
        <taxon>Lewinellaceae</taxon>
        <taxon>Neolewinella</taxon>
    </lineage>
</organism>
<feature type="chain" id="PRO_5020257143" evidence="2">
    <location>
        <begin position="27"/>
        <end position="714"/>
    </location>
</feature>
<dbReference type="GO" id="GO:0046872">
    <property type="term" value="F:metal ion binding"/>
    <property type="evidence" value="ECO:0007669"/>
    <property type="project" value="InterPro"/>
</dbReference>
<evidence type="ECO:0000256" key="1">
    <source>
        <dbReference type="SAM" id="MobiDB-lite"/>
    </source>
</evidence>
<dbReference type="Proteomes" id="UP000308528">
    <property type="component" value="Unassembled WGS sequence"/>
</dbReference>
<dbReference type="OrthoDB" id="9811314at2"/>
<protein>
    <submittedName>
        <fullName evidence="5">Insulinase family protein</fullName>
    </submittedName>
</protein>
<dbReference type="Pfam" id="PF00675">
    <property type="entry name" value="Peptidase_M16"/>
    <property type="match status" value="1"/>
</dbReference>
<feature type="compositionally biased region" description="Pro residues" evidence="1">
    <location>
        <begin position="31"/>
        <end position="41"/>
    </location>
</feature>
<dbReference type="Pfam" id="PF05193">
    <property type="entry name" value="Peptidase_M16_C"/>
    <property type="match status" value="1"/>
</dbReference>
<evidence type="ECO:0000259" key="4">
    <source>
        <dbReference type="Pfam" id="PF05193"/>
    </source>
</evidence>
<accession>A0A4S4NQE2</accession>
<sequence length="714" mass="78661">MQRIFYSLAALLLILVTACGTPKTTASTTPTPAPAPAPAPQPEATAQADFRAQAPEPGPAPEIKLGDFEDFTLDNGLKVVLVENHKLPRVSYQLYVDVPPHLEGKYAGTQQLLGSMLRRATTEMTKEEIDEAIDFIGATLATSGTGAYASTITKYKEEVMKLMADVILNAEFPESEFAKVKEDTRAALAQELSTPEAIASRVRQAITYGTNHPYGELMTEATLDSITLEVVKAAYENYFVPNRSYLVMVGDLTPDEARRLANEYFSDWERKEVAVPEFPTPQRPEGVTVNFVPRTGSVQSNLIVTHPIELEPGTKESIRANLLNIALGSGFNGRLFANLREDKGYTYGAYSSISDDPLVGNFRAYANVRNEVTDSSITEFMYELNRIASEPLDSAELANAQMQIAGSFGRALESPQRIAGYALNTIRYDLDRDFYPEYLQVVQNTSINDISEVARDIVTPANTHIVVVGDRSEAEKLARFATDGKVRYFDVNGNPVDAAEMSAPADLTPQQVIEGYFEAIGGREQAQALQNVSLVMEGNVQGQVIRQTMTTTNDGRMSSQTNMMGMTVADQRYADGKAQVKQQGQNMPLPEEAVQAMAEQAVIFPESNYLDRLDQISIEGTETIDGKRAVVLAIETPAGTVREYYDASTMLKLRTVRQQGPQTMTQTYSDYQPTEGILFPRKISLEGMAPFPIDLEVKELSVNEELDPTIFEMD</sequence>
<comment type="caution">
    <text evidence="5">The sequence shown here is derived from an EMBL/GenBank/DDBJ whole genome shotgun (WGS) entry which is preliminary data.</text>
</comment>
<dbReference type="RefSeq" id="WP_136457981.1">
    <property type="nucleotide sequence ID" value="NZ_SRSF01000002.1"/>
</dbReference>
<dbReference type="PROSITE" id="PS51257">
    <property type="entry name" value="PROKAR_LIPOPROTEIN"/>
    <property type="match status" value="1"/>
</dbReference>
<gene>
    <name evidence="5" type="ORF">E4021_07570</name>
</gene>
<name>A0A4S4NQE2_9BACT</name>
<dbReference type="Gene3D" id="3.30.830.10">
    <property type="entry name" value="Metalloenzyme, LuxS/M16 peptidase-like"/>
    <property type="match status" value="2"/>
</dbReference>
<feature type="signal peptide" evidence="2">
    <location>
        <begin position="1"/>
        <end position="26"/>
    </location>
</feature>
<reference evidence="5 6" key="1">
    <citation type="submission" date="2019-04" db="EMBL/GenBank/DDBJ databases">
        <title>Lewinella litorea sp. nov., isolated from a marine sand.</title>
        <authorList>
            <person name="Yoon J.-H."/>
        </authorList>
    </citation>
    <scope>NUCLEOTIDE SEQUENCE [LARGE SCALE GENOMIC DNA]</scope>
    <source>
        <strain evidence="5 6">HSMS-39</strain>
    </source>
</reference>
<feature type="domain" description="Peptidase M16 N-terminal" evidence="3">
    <location>
        <begin position="78"/>
        <end position="212"/>
    </location>
</feature>
<evidence type="ECO:0000313" key="6">
    <source>
        <dbReference type="Proteomes" id="UP000308528"/>
    </source>
</evidence>
<dbReference type="SUPFAM" id="SSF63411">
    <property type="entry name" value="LuxS/MPP-like metallohydrolase"/>
    <property type="match status" value="2"/>
</dbReference>
<keyword evidence="2" id="KW-0732">Signal</keyword>
<dbReference type="PANTHER" id="PTHR11851">
    <property type="entry name" value="METALLOPROTEASE"/>
    <property type="match status" value="1"/>
</dbReference>
<evidence type="ECO:0000256" key="2">
    <source>
        <dbReference type="SAM" id="SignalP"/>
    </source>
</evidence>